<accession>A0A7U3Q0M6</accession>
<feature type="transmembrane region" description="Helical" evidence="2">
    <location>
        <begin position="82"/>
        <end position="104"/>
    </location>
</feature>
<dbReference type="InterPro" id="IPR039632">
    <property type="entry name" value="TMEM42"/>
</dbReference>
<keyword evidence="4" id="KW-1185">Reference proteome</keyword>
<evidence type="ECO:0000256" key="2">
    <source>
        <dbReference type="SAM" id="Phobius"/>
    </source>
</evidence>
<dbReference type="PANTHER" id="PTHR31965">
    <property type="entry name" value="TRANSMEMBRANE PROTEIN 42"/>
    <property type="match status" value="1"/>
</dbReference>
<gene>
    <name evidence="3" type="ORF">C2857_004290</name>
</gene>
<feature type="transmembrane region" description="Helical" evidence="2">
    <location>
        <begin position="34"/>
        <end position="54"/>
    </location>
</feature>
<dbReference type="EMBL" id="CP031389">
    <property type="protein sequence ID" value="QPH12190.1"/>
    <property type="molecule type" value="Genomic_DNA"/>
</dbReference>
<protein>
    <submittedName>
        <fullName evidence="3">Uncharacterized protein</fullName>
    </submittedName>
</protein>
<evidence type="ECO:0000256" key="1">
    <source>
        <dbReference type="SAM" id="MobiDB-lite"/>
    </source>
</evidence>
<evidence type="ECO:0000313" key="4">
    <source>
        <dbReference type="Proteomes" id="UP000594364"/>
    </source>
</evidence>
<feature type="compositionally biased region" description="Basic residues" evidence="1">
    <location>
        <begin position="1"/>
        <end position="11"/>
    </location>
</feature>
<dbReference type="InterPro" id="IPR037185">
    <property type="entry name" value="EmrE-like"/>
</dbReference>
<proteinExistence type="predicted"/>
<name>A0A7U3Q0M6_EPIFF</name>
<keyword evidence="2" id="KW-0472">Membrane</keyword>
<dbReference type="SUPFAM" id="SSF103481">
    <property type="entry name" value="Multidrug resistance efflux transporter EmrE"/>
    <property type="match status" value="1"/>
</dbReference>
<sequence length="217" mass="23057">MVRQRHARQHSTTKPSMTQPLPPPQAVSGTRTQWIMYAIASGACAAFNGVFAKLTTTTLTSTLSTSMARLLRLTAYENVVEIIIRGIFFALNLTFNGIMWTLFTRALAKGTSTTQVSIVNTSTNFVLTALLGLFIFAEALPPLWWAGASLLVIGNVVVGRKDEKGDGAGLGEGVHHHDDARGGRDESEVGPLLKAAGEDEDEDVADLGDLSGVGGTS</sequence>
<feature type="region of interest" description="Disordered" evidence="1">
    <location>
        <begin position="168"/>
        <end position="217"/>
    </location>
</feature>
<dbReference type="OrthoDB" id="5854584at2759"/>
<keyword evidence="2" id="KW-0812">Transmembrane</keyword>
<dbReference type="AlphaFoldDB" id="A0A7U3Q0M6"/>
<organism evidence="3 4">
    <name type="scientific">Epichloe festucae (strain Fl1)</name>
    <dbReference type="NCBI Taxonomy" id="877507"/>
    <lineage>
        <taxon>Eukaryota</taxon>
        <taxon>Fungi</taxon>
        <taxon>Dikarya</taxon>
        <taxon>Ascomycota</taxon>
        <taxon>Pezizomycotina</taxon>
        <taxon>Sordariomycetes</taxon>
        <taxon>Hypocreomycetidae</taxon>
        <taxon>Hypocreales</taxon>
        <taxon>Clavicipitaceae</taxon>
        <taxon>Epichloe</taxon>
    </lineage>
</organism>
<dbReference type="Proteomes" id="UP000594364">
    <property type="component" value="Chromosome 5"/>
</dbReference>
<feature type="region of interest" description="Disordered" evidence="1">
    <location>
        <begin position="1"/>
        <end position="27"/>
    </location>
</feature>
<feature type="transmembrane region" description="Helical" evidence="2">
    <location>
        <begin position="143"/>
        <end position="159"/>
    </location>
</feature>
<evidence type="ECO:0000313" key="3">
    <source>
        <dbReference type="EMBL" id="QPH12190.1"/>
    </source>
</evidence>
<feature type="transmembrane region" description="Helical" evidence="2">
    <location>
        <begin position="116"/>
        <end position="137"/>
    </location>
</feature>
<keyword evidence="2" id="KW-1133">Transmembrane helix</keyword>
<dbReference type="PANTHER" id="PTHR31965:SF1">
    <property type="entry name" value="TRANSMEMBRANE PROTEIN 42"/>
    <property type="match status" value="1"/>
</dbReference>
<feature type="compositionally biased region" description="Basic and acidic residues" evidence="1">
    <location>
        <begin position="173"/>
        <end position="187"/>
    </location>
</feature>
<reference evidence="3 4" key="1">
    <citation type="journal article" date="2018" name="PLoS Genet.">
        <title>Repeat elements organise 3D genome structure and mediate transcription in the filamentous fungus Epichloe festucae.</title>
        <authorList>
            <person name="Winter D.J."/>
            <person name="Ganley A.R.D."/>
            <person name="Young C.A."/>
            <person name="Liachko I."/>
            <person name="Schardl C.L."/>
            <person name="Dupont P.Y."/>
            <person name="Berry D."/>
            <person name="Ram A."/>
            <person name="Scott B."/>
            <person name="Cox M.P."/>
        </authorList>
    </citation>
    <scope>NUCLEOTIDE SEQUENCE [LARGE SCALE GENOMIC DNA]</scope>
    <source>
        <strain evidence="3 4">Fl1</strain>
    </source>
</reference>